<organism evidence="9 10">
    <name type="scientific">Diaphorina citri</name>
    <name type="common">Asian citrus psyllid</name>
    <dbReference type="NCBI Taxonomy" id="121845"/>
    <lineage>
        <taxon>Eukaryota</taxon>
        <taxon>Metazoa</taxon>
        <taxon>Ecdysozoa</taxon>
        <taxon>Arthropoda</taxon>
        <taxon>Hexapoda</taxon>
        <taxon>Insecta</taxon>
        <taxon>Pterygota</taxon>
        <taxon>Neoptera</taxon>
        <taxon>Paraneoptera</taxon>
        <taxon>Hemiptera</taxon>
        <taxon>Sternorrhyncha</taxon>
        <taxon>Psylloidea</taxon>
        <taxon>Psyllidae</taxon>
        <taxon>Diaphorininae</taxon>
        <taxon>Diaphorina</taxon>
    </lineage>
</organism>
<dbReference type="Gene3D" id="3.90.190.10">
    <property type="entry name" value="Protein tyrosine phosphatase superfamily"/>
    <property type="match status" value="1"/>
</dbReference>
<dbReference type="RefSeq" id="XP_026684941.1">
    <property type="nucleotide sequence ID" value="XM_026829140.1"/>
</dbReference>
<feature type="compositionally biased region" description="Basic and acidic residues" evidence="6">
    <location>
        <begin position="113"/>
        <end position="141"/>
    </location>
</feature>
<name>A0A3Q0J941_DIACI</name>
<dbReference type="InterPro" id="IPR000387">
    <property type="entry name" value="Tyr_Pase_dom"/>
</dbReference>
<keyword evidence="4" id="KW-0904">Protein phosphatase</keyword>
<feature type="compositionally biased region" description="Polar residues" evidence="6">
    <location>
        <begin position="347"/>
        <end position="365"/>
    </location>
</feature>
<dbReference type="PANTHER" id="PTHR46198">
    <property type="entry name" value="PROTEIN-TYROSINE-PHOSPHATASE"/>
    <property type="match status" value="1"/>
</dbReference>
<accession>A0A3Q0J941</accession>
<feature type="domain" description="Tyrosine specific protein phosphatases" evidence="8">
    <location>
        <begin position="698"/>
        <end position="773"/>
    </location>
</feature>
<dbReference type="PaxDb" id="121845-A0A3Q0J941"/>
<evidence type="ECO:0000256" key="5">
    <source>
        <dbReference type="PIRSR" id="PIRSR608356-50"/>
    </source>
</evidence>
<dbReference type="EC" id="3.1.3.48" evidence="1"/>
<dbReference type="InterPro" id="IPR016130">
    <property type="entry name" value="Tyr_Pase_AS"/>
</dbReference>
<evidence type="ECO:0000256" key="2">
    <source>
        <dbReference type="ARBA" id="ARBA00022553"/>
    </source>
</evidence>
<dbReference type="SMART" id="SM00194">
    <property type="entry name" value="PTPc"/>
    <property type="match status" value="1"/>
</dbReference>
<dbReference type="SMART" id="SM00404">
    <property type="entry name" value="PTPc_motif"/>
    <property type="match status" value="1"/>
</dbReference>
<protein>
    <recommendedName>
        <fullName evidence="1">protein-tyrosine-phosphatase</fullName>
        <ecNumber evidence="1">3.1.3.48</ecNumber>
    </recommendedName>
</protein>
<feature type="region of interest" description="Disordered" evidence="6">
    <location>
        <begin position="113"/>
        <end position="143"/>
    </location>
</feature>
<dbReference type="GO" id="GO:0004725">
    <property type="term" value="F:protein tyrosine phosphatase activity"/>
    <property type="evidence" value="ECO:0007669"/>
    <property type="project" value="UniProtKB-EC"/>
</dbReference>
<gene>
    <name evidence="10" type="primary">LOC103516852</name>
</gene>
<evidence type="ECO:0000259" key="7">
    <source>
        <dbReference type="PROSITE" id="PS50055"/>
    </source>
</evidence>
<keyword evidence="9" id="KW-1185">Reference proteome</keyword>
<feature type="compositionally biased region" description="Basic and acidic residues" evidence="6">
    <location>
        <begin position="269"/>
        <end position="292"/>
    </location>
</feature>
<dbReference type="STRING" id="121845.A0A3Q0J941"/>
<evidence type="ECO:0000313" key="9">
    <source>
        <dbReference type="Proteomes" id="UP000079169"/>
    </source>
</evidence>
<dbReference type="PROSITE" id="PS50055">
    <property type="entry name" value="TYR_PHOSPHATASE_PTP"/>
    <property type="match status" value="1"/>
</dbReference>
<feature type="compositionally biased region" description="Polar residues" evidence="6">
    <location>
        <begin position="477"/>
        <end position="487"/>
    </location>
</feature>
<dbReference type="PROSITE" id="PS50056">
    <property type="entry name" value="TYR_PHOSPHATASE_2"/>
    <property type="match status" value="1"/>
</dbReference>
<feature type="region of interest" description="Disordered" evidence="6">
    <location>
        <begin position="50"/>
        <end position="84"/>
    </location>
</feature>
<feature type="domain" description="Tyrosine-protein phosphatase" evidence="7">
    <location>
        <begin position="530"/>
        <end position="782"/>
    </location>
</feature>
<dbReference type="Proteomes" id="UP000079169">
    <property type="component" value="Unplaced"/>
</dbReference>
<dbReference type="AlphaFoldDB" id="A0A3Q0J941"/>
<feature type="compositionally biased region" description="Basic and acidic residues" evidence="6">
    <location>
        <begin position="390"/>
        <end position="399"/>
    </location>
</feature>
<feature type="compositionally biased region" description="Basic and acidic residues" evidence="6">
    <location>
        <begin position="542"/>
        <end position="564"/>
    </location>
</feature>
<feature type="compositionally biased region" description="Basic and acidic residues" evidence="6">
    <location>
        <begin position="409"/>
        <end position="457"/>
    </location>
</feature>
<dbReference type="InterPro" id="IPR000242">
    <property type="entry name" value="PTP_cat"/>
</dbReference>
<dbReference type="GO" id="GO:0005886">
    <property type="term" value="C:plasma membrane"/>
    <property type="evidence" value="ECO:0007669"/>
    <property type="project" value="TreeGrafter"/>
</dbReference>
<dbReference type="KEGG" id="dci:103516852"/>
<feature type="compositionally biased region" description="Low complexity" evidence="6">
    <location>
        <begin position="193"/>
        <end position="202"/>
    </location>
</feature>
<dbReference type="CDD" id="cd00047">
    <property type="entry name" value="PTPc"/>
    <property type="match status" value="1"/>
</dbReference>
<keyword evidence="3" id="KW-0378">Hydrolase</keyword>
<dbReference type="GO" id="GO:0030054">
    <property type="term" value="C:cell junction"/>
    <property type="evidence" value="ECO:0007669"/>
    <property type="project" value="TreeGrafter"/>
</dbReference>
<dbReference type="GO" id="GO:0007165">
    <property type="term" value="P:signal transduction"/>
    <property type="evidence" value="ECO:0007669"/>
    <property type="project" value="TreeGrafter"/>
</dbReference>
<feature type="compositionally biased region" description="Low complexity" evidence="6">
    <location>
        <begin position="217"/>
        <end position="252"/>
    </location>
</feature>
<evidence type="ECO:0000256" key="1">
    <source>
        <dbReference type="ARBA" id="ARBA00013064"/>
    </source>
</evidence>
<feature type="compositionally biased region" description="Polar residues" evidence="6">
    <location>
        <begin position="522"/>
        <end position="538"/>
    </location>
</feature>
<evidence type="ECO:0000256" key="4">
    <source>
        <dbReference type="ARBA" id="ARBA00022912"/>
    </source>
</evidence>
<proteinExistence type="predicted"/>
<feature type="compositionally biased region" description="Basic and acidic residues" evidence="6">
    <location>
        <begin position="50"/>
        <end position="59"/>
    </location>
</feature>
<feature type="active site" description="Phosphocysteine intermediate" evidence="5">
    <location>
        <position position="723"/>
    </location>
</feature>
<feature type="compositionally biased region" description="Low complexity" evidence="6">
    <location>
        <begin position="313"/>
        <end position="346"/>
    </location>
</feature>
<dbReference type="GO" id="GO:0005829">
    <property type="term" value="C:cytosol"/>
    <property type="evidence" value="ECO:0007669"/>
    <property type="project" value="TreeGrafter"/>
</dbReference>
<reference evidence="10" key="1">
    <citation type="submission" date="2025-08" db="UniProtKB">
        <authorList>
            <consortium name="RefSeq"/>
        </authorList>
    </citation>
    <scope>IDENTIFICATION</scope>
</reference>
<dbReference type="SUPFAM" id="SSF52799">
    <property type="entry name" value="(Phosphotyrosine protein) phosphatases II"/>
    <property type="match status" value="1"/>
</dbReference>
<dbReference type="Pfam" id="PF00102">
    <property type="entry name" value="Y_phosphatase"/>
    <property type="match status" value="1"/>
</dbReference>
<dbReference type="PROSITE" id="PS00383">
    <property type="entry name" value="TYR_PHOSPHATASE_1"/>
    <property type="match status" value="1"/>
</dbReference>
<feature type="compositionally biased region" description="Basic and acidic residues" evidence="6">
    <location>
        <begin position="489"/>
        <end position="517"/>
    </location>
</feature>
<feature type="compositionally biased region" description="Polar residues" evidence="6">
    <location>
        <begin position="62"/>
        <end position="71"/>
    </location>
</feature>
<feature type="region of interest" description="Disordered" evidence="6">
    <location>
        <begin position="171"/>
        <end position="576"/>
    </location>
</feature>
<evidence type="ECO:0000256" key="6">
    <source>
        <dbReference type="SAM" id="MobiDB-lite"/>
    </source>
</evidence>
<dbReference type="InterPro" id="IPR008356">
    <property type="entry name" value="Tyr_Pase_KIM-con"/>
</dbReference>
<dbReference type="PRINTS" id="PR00700">
    <property type="entry name" value="PRTYPHPHTASE"/>
</dbReference>
<evidence type="ECO:0000313" key="10">
    <source>
        <dbReference type="RefSeq" id="XP_026684941.1"/>
    </source>
</evidence>
<dbReference type="InterPro" id="IPR029021">
    <property type="entry name" value="Prot-tyrosine_phosphatase-like"/>
</dbReference>
<feature type="compositionally biased region" description="Polar residues" evidence="6">
    <location>
        <begin position="293"/>
        <end position="308"/>
    </location>
</feature>
<dbReference type="GO" id="GO:0019901">
    <property type="term" value="F:protein kinase binding"/>
    <property type="evidence" value="ECO:0007669"/>
    <property type="project" value="TreeGrafter"/>
</dbReference>
<keyword evidence="2" id="KW-0597">Phosphoprotein</keyword>
<dbReference type="PANTHER" id="PTHR46198:SF4">
    <property type="entry name" value="PROTEIN-TYROSINE-PHOSPHATASE"/>
    <property type="match status" value="1"/>
</dbReference>
<evidence type="ECO:0000256" key="3">
    <source>
        <dbReference type="ARBA" id="ARBA00022801"/>
    </source>
</evidence>
<dbReference type="GO" id="GO:0048666">
    <property type="term" value="P:neuron development"/>
    <property type="evidence" value="ECO:0007669"/>
    <property type="project" value="UniProtKB-ARBA"/>
</dbReference>
<dbReference type="GeneID" id="103516852"/>
<sequence length="794" mass="86994">MGDPDNPTRKVKKVAVVTVSVGLVTETQQLDVGVTLFGVSISEVTTVSEEDLRGDKEEVAPTPQTIVSSTFEPPYSRLTSTQTTTPLVTTPGVTKDETTTAKLFENTIPSKIKEEKEEDLATKYKDTRDGSDGKDETDRNYGRFPVKDFISQFNEDALGKDSMEKFASTFDNARTGGAGDVKDNTTPRDANVTSAATSTTTSENPIRPEVLSENVYTLTTGPQSTTLSTTVSTTLPPSKSSTNSSPHKSSNPIPSIEARPLSETTYSTTKEDKEDFSTSKEDVSTTKEDVNNERTPSQVYTPVQTTTAKAPASEEQVTSQTTSPSQSTSPAQSKSPSQSTAVSQSSETPSRATETPSRATTSERAQSPGPVADTSLDNVDISDELTTTNEEPKPDEGDRINIGNVRPKPKIDEKFDETDRSPIGKPDESDRSNVGDIRPKTKPDEGSVEQGKKKVDDLPTNSDNEDVTKVDEKPSVVTKTEVNSSPSETEDRISSPSYHEHTSEASEERRKQPKDTTDSGEVPNSNGTKSELTPSENTNFDEESRNEVPKFHDDTSTRGEEEGKVPSSSEGAFARVRKGPKGEEKFYIACQAPLQNTIEDFWRMIWTHQSKVILMITALFENSVEKCADYLPPSEVLDCHRVFGDFQITLKKREVREKYVISSLQIKNLETNLWRELTHVWYTNWPTTGVPNEESSLIAFLIEARAHMKGAAGREAGPLVIHCSPGTGRTGTVLACDILIRHFETSRSVDVPRVVYNIRQCRAGAVATSQQYAFIYRVLNVYASKLTGGALDSI</sequence>
<evidence type="ECO:0000259" key="8">
    <source>
        <dbReference type="PROSITE" id="PS50056"/>
    </source>
</evidence>
<dbReference type="InterPro" id="IPR003595">
    <property type="entry name" value="Tyr_Pase_cat"/>
</dbReference>